<dbReference type="InterPro" id="IPR052163">
    <property type="entry name" value="DGC-Regulatory_Protein"/>
</dbReference>
<organism evidence="3 4">
    <name type="scientific">Planobispora rosea</name>
    <dbReference type="NCBI Taxonomy" id="35762"/>
    <lineage>
        <taxon>Bacteria</taxon>
        <taxon>Bacillati</taxon>
        <taxon>Actinomycetota</taxon>
        <taxon>Actinomycetes</taxon>
        <taxon>Streptosporangiales</taxon>
        <taxon>Streptosporangiaceae</taxon>
        <taxon>Planobispora</taxon>
    </lineage>
</organism>
<dbReference type="OrthoDB" id="23692at2"/>
<keyword evidence="1" id="KW-0812">Transmembrane</keyword>
<dbReference type="Pfam" id="PF00990">
    <property type="entry name" value="GGDEF"/>
    <property type="match status" value="1"/>
</dbReference>
<feature type="domain" description="GGDEF" evidence="2">
    <location>
        <begin position="250"/>
        <end position="384"/>
    </location>
</feature>
<dbReference type="NCBIfam" id="TIGR00254">
    <property type="entry name" value="GGDEF"/>
    <property type="match status" value="1"/>
</dbReference>
<feature type="transmembrane region" description="Helical" evidence="1">
    <location>
        <begin position="182"/>
        <end position="203"/>
    </location>
</feature>
<keyword evidence="1" id="KW-1133">Transmembrane helix</keyword>
<dbReference type="InterPro" id="IPR029787">
    <property type="entry name" value="Nucleotide_cyclase"/>
</dbReference>
<evidence type="ECO:0000313" key="4">
    <source>
        <dbReference type="Proteomes" id="UP000655044"/>
    </source>
</evidence>
<dbReference type="Proteomes" id="UP000655044">
    <property type="component" value="Unassembled WGS sequence"/>
</dbReference>
<proteinExistence type="predicted"/>
<evidence type="ECO:0000256" key="1">
    <source>
        <dbReference type="SAM" id="Phobius"/>
    </source>
</evidence>
<dbReference type="FunFam" id="3.30.70.270:FF:000001">
    <property type="entry name" value="Diguanylate cyclase domain protein"/>
    <property type="match status" value="1"/>
</dbReference>
<dbReference type="InterPro" id="IPR000160">
    <property type="entry name" value="GGDEF_dom"/>
</dbReference>
<protein>
    <recommendedName>
        <fullName evidence="2">GGDEF domain-containing protein</fullName>
    </recommendedName>
</protein>
<dbReference type="PROSITE" id="PS50887">
    <property type="entry name" value="GGDEF"/>
    <property type="match status" value="1"/>
</dbReference>
<dbReference type="RefSeq" id="WP_068920671.1">
    <property type="nucleotide sequence ID" value="NZ_BMQP01000008.1"/>
</dbReference>
<dbReference type="CDD" id="cd01949">
    <property type="entry name" value="GGDEF"/>
    <property type="match status" value="1"/>
</dbReference>
<name>A0A8J3WCT1_PLARO</name>
<evidence type="ECO:0000259" key="2">
    <source>
        <dbReference type="PROSITE" id="PS50887"/>
    </source>
</evidence>
<comment type="caution">
    <text evidence="3">The sequence shown here is derived from an EMBL/GenBank/DDBJ whole genome shotgun (WGS) entry which is preliminary data.</text>
</comment>
<sequence length="427" mass="46220">MVHRLKLARVVPRLAVAGLAVGLVALATLAIWGTHTTARTTERVNQMNAVIDVWGQILFAVTVEESAADDLLRADRGADRQRLANAIGSAQDELDWLVRNADEGESRSIDTFRHSYAAYGQTLRQLMDASVGSDERLEPYVEQAALAFSSVRKQATSNLGRKQLELAEYLTEVDDTNARTRMATWGVFAVDALLFTFCAGILVNYQRRIEREAAGSRHQALHDALTGLPNRVMLGQRLDEALASAQRTGKSVGLLLIDLDGFKQVNDTLGHHCGDLLLQQVADRLMSVVRTSDTVARLGGDEFAILLPDSVLSGAHDVAARVLAVLGQPVELGDRQARIGGSIGIAVYPGDGGDRQELSRYADAAMYHAKRQRLGMAAYREVFQDGPSRAGAPLAGEDQFLPGPHLPAGSNTVPLLSWPERSMPPAS</sequence>
<dbReference type="SMART" id="SM00267">
    <property type="entry name" value="GGDEF"/>
    <property type="match status" value="1"/>
</dbReference>
<dbReference type="InterPro" id="IPR043128">
    <property type="entry name" value="Rev_trsase/Diguanyl_cyclase"/>
</dbReference>
<accession>A0A8J3WCT1</accession>
<dbReference type="PANTHER" id="PTHR46663:SF2">
    <property type="entry name" value="GGDEF DOMAIN-CONTAINING PROTEIN"/>
    <property type="match status" value="1"/>
</dbReference>
<evidence type="ECO:0000313" key="3">
    <source>
        <dbReference type="EMBL" id="GIH84363.1"/>
    </source>
</evidence>
<reference evidence="3" key="1">
    <citation type="submission" date="2021-01" db="EMBL/GenBank/DDBJ databases">
        <title>Whole genome shotgun sequence of Planobispora rosea NBRC 15558.</title>
        <authorList>
            <person name="Komaki H."/>
            <person name="Tamura T."/>
        </authorList>
    </citation>
    <scope>NUCLEOTIDE SEQUENCE</scope>
    <source>
        <strain evidence="3">NBRC 15558</strain>
    </source>
</reference>
<dbReference type="AlphaFoldDB" id="A0A8J3WCT1"/>
<dbReference type="EMBL" id="BOOI01000023">
    <property type="protein sequence ID" value="GIH84363.1"/>
    <property type="molecule type" value="Genomic_DNA"/>
</dbReference>
<keyword evidence="1" id="KW-0472">Membrane</keyword>
<gene>
    <name evidence="3" type="ORF">Pro02_27710</name>
</gene>
<dbReference type="Gene3D" id="3.30.70.270">
    <property type="match status" value="1"/>
</dbReference>
<dbReference type="PANTHER" id="PTHR46663">
    <property type="entry name" value="DIGUANYLATE CYCLASE DGCT-RELATED"/>
    <property type="match status" value="1"/>
</dbReference>
<dbReference type="SUPFAM" id="SSF55073">
    <property type="entry name" value="Nucleotide cyclase"/>
    <property type="match status" value="1"/>
</dbReference>
<keyword evidence="4" id="KW-1185">Reference proteome</keyword>